<feature type="domain" description="Terminase large subunit-like ATPase" evidence="1">
    <location>
        <begin position="89"/>
        <end position="257"/>
    </location>
</feature>
<dbReference type="InterPro" id="IPR046461">
    <property type="entry name" value="TerL_ATPase"/>
</dbReference>
<dbReference type="AlphaFoldDB" id="A0A1M4Z6J4"/>
<dbReference type="STRING" id="1123404.SAMN02745784_02930"/>
<keyword evidence="4" id="KW-1185">Reference proteome</keyword>
<sequence>MYDPYPLDYPIKKELIGYSTDVIDGKIIACQKHKWACMRFLRDLEREGTEGFPFLFNEEKALRFLNWMKLYKHRKGVLVGQRIDPHIIQKFVFGNIYGWEHKDTRHRRFRKGYWQVAKKNAKSQSLSCVASYELMAMGAGKSEVYCAATKTDQAKIVWEETEAMLDNCEELKGKYKVAYSRIIHKKTGSVMRTLSKEDKKTGDGLDPQCGIIDEYMASETSEIHDVIESAMVARAEPLLMIITTAGFDLNVPCYEEEYMYMSSILDPNNPIENDGYFGMINELDKDEEGNLIDDINDERIWEKANPITCSYPEGRKNLKDLLIAAQDVPEKMRSFLTKNMNIWVNEKRQGYMNMAKWALCGNTEKNPFPDVTGLPVISGVDLSSTIDLTSVSFEIQLPDSRIAVMSHSFMPADKFHEKMKSDKRHYDLWEKQKWLTVTPGAVVDYNFVLKYIENTYEKYNWIKGEVCFDRALATWLMTQLENRGFTPVDIPQGMLTLSEPTKDFRTQVYSENKNIIHDNNPVLTWAISNAVTRKDHNENIMLDKSKSRERIDPIASLINAHVRAISKFKIVEEDIFYSPDI</sequence>
<dbReference type="Pfam" id="PF03354">
    <property type="entry name" value="TerL_ATPase"/>
    <property type="match status" value="1"/>
</dbReference>
<dbReference type="PANTHER" id="PTHR41287">
    <property type="match status" value="1"/>
</dbReference>
<dbReference type="PANTHER" id="PTHR41287:SF1">
    <property type="entry name" value="PROTEIN YMFN"/>
    <property type="match status" value="1"/>
</dbReference>
<dbReference type="RefSeq" id="WP_072977679.1">
    <property type="nucleotide sequence ID" value="NZ_FQTY01000022.1"/>
</dbReference>
<evidence type="ECO:0000313" key="3">
    <source>
        <dbReference type="EMBL" id="SHF13679.1"/>
    </source>
</evidence>
<gene>
    <name evidence="3" type="ORF">SAMN02745784_02930</name>
</gene>
<evidence type="ECO:0000259" key="2">
    <source>
        <dbReference type="Pfam" id="PF20441"/>
    </source>
</evidence>
<dbReference type="InterPro" id="IPR005021">
    <property type="entry name" value="Terminase_largesu-like"/>
</dbReference>
<organism evidence="3 4">
    <name type="scientific">Tissierella praeacuta DSM 18095</name>
    <dbReference type="NCBI Taxonomy" id="1123404"/>
    <lineage>
        <taxon>Bacteria</taxon>
        <taxon>Bacillati</taxon>
        <taxon>Bacillota</taxon>
        <taxon>Tissierellia</taxon>
        <taxon>Tissierellales</taxon>
        <taxon>Tissierellaceae</taxon>
        <taxon>Tissierella</taxon>
    </lineage>
</organism>
<dbReference type="InterPro" id="IPR027417">
    <property type="entry name" value="P-loop_NTPase"/>
</dbReference>
<dbReference type="GeneID" id="90994539"/>
<evidence type="ECO:0000259" key="1">
    <source>
        <dbReference type="Pfam" id="PF03354"/>
    </source>
</evidence>
<dbReference type="Proteomes" id="UP000184114">
    <property type="component" value="Unassembled WGS sequence"/>
</dbReference>
<protein>
    <submittedName>
        <fullName evidence="3">Phage terminase-like protein, large subunit, contains N-terminal HTH domain</fullName>
    </submittedName>
</protein>
<accession>A0A1M4Z6J4</accession>
<name>A0A1M4Z6J4_9FIRM</name>
<dbReference type="Gene3D" id="3.40.50.300">
    <property type="entry name" value="P-loop containing nucleotide triphosphate hydrolases"/>
    <property type="match status" value="1"/>
</dbReference>
<dbReference type="Pfam" id="PF20441">
    <property type="entry name" value="TerL_nuclease"/>
    <property type="match status" value="1"/>
</dbReference>
<dbReference type="EMBL" id="FQTY01000022">
    <property type="protein sequence ID" value="SHF13679.1"/>
    <property type="molecule type" value="Genomic_DNA"/>
</dbReference>
<proteinExistence type="predicted"/>
<feature type="domain" description="Terminase large subunit-like endonuclease" evidence="2">
    <location>
        <begin position="271"/>
        <end position="565"/>
    </location>
</feature>
<evidence type="ECO:0000313" key="4">
    <source>
        <dbReference type="Proteomes" id="UP000184114"/>
    </source>
</evidence>
<dbReference type="InterPro" id="IPR046462">
    <property type="entry name" value="TerL_nuclease"/>
</dbReference>
<reference evidence="4" key="1">
    <citation type="submission" date="2016-11" db="EMBL/GenBank/DDBJ databases">
        <authorList>
            <person name="Varghese N."/>
            <person name="Submissions S."/>
        </authorList>
    </citation>
    <scope>NUCLEOTIDE SEQUENCE [LARGE SCALE GENOMIC DNA]</scope>
    <source>
        <strain evidence="4">DSM 18095</strain>
    </source>
</reference>
<dbReference type="GO" id="GO:0004519">
    <property type="term" value="F:endonuclease activity"/>
    <property type="evidence" value="ECO:0007669"/>
    <property type="project" value="InterPro"/>
</dbReference>